<keyword evidence="5" id="KW-0798">TonB box</keyword>
<dbReference type="RefSeq" id="WP_394412980.1">
    <property type="nucleotide sequence ID" value="NZ_JBIGIC010000008.1"/>
</dbReference>
<protein>
    <submittedName>
        <fullName evidence="10">TonB-dependent receptor</fullName>
    </submittedName>
</protein>
<dbReference type="Proteomes" id="UP001606134">
    <property type="component" value="Unassembled WGS sequence"/>
</dbReference>
<keyword evidence="10" id="KW-0675">Receptor</keyword>
<name>A0ABW7HEI5_9BURK</name>
<comment type="caution">
    <text evidence="10">The sequence shown here is derived from an EMBL/GenBank/DDBJ whole genome shotgun (WGS) entry which is preliminary data.</text>
</comment>
<dbReference type="EMBL" id="JBIGIC010000008">
    <property type="protein sequence ID" value="MFG6488318.1"/>
    <property type="molecule type" value="Genomic_DNA"/>
</dbReference>
<dbReference type="NCBIfam" id="TIGR01782">
    <property type="entry name" value="TonB-Xanth-Caul"/>
    <property type="match status" value="1"/>
</dbReference>
<sequence length="1247" mass="134150">MTTTSQPTLRRDRIGAAVSIALSLLATEAALAQQAAAPATAASAATPAQPAAKPAEAPKAKAPINELESVLIIGTRKSQQSAIDRKKRAATAQDSIVAEDVGAFPDRNIGEAISRVAGVALDRGDFGEGVNVSIRGNGPELTRVEMDGMAVRSGAGTDLLNGGDGRGTEFRELSSDLIKSVDVVKGSTAAMTEGSLGGGIIITTRTGLDFDKPYYSFKVEATQSDLNKKTTPNFNLVLADKFLDKRLGVIANLGRAHYKNEQHGIAQGGSNSQEGLSRAADFDNSPEKTFTFNPSTAYGDTINTPLSSVPLTAGGVFNSATPVELLTKSAAAQSKADCFTIFPNLTAAQTAAIASSSRTAAYTARQNEQLTCLSQWNDYTPSKTVGFRYTVKSQDDRRNSGDIRLDFKVNDKLTVFGKFARSDRHVDDTVGFLGVGSTPIFNGAGTFTDNTTTNTRSLATGASGSLLPSYSWRASNAPLVLGTTTSILPGYTVDSSHHVTSYTTDGGVLTTDTIFSSIDTTNKTLTTGGEYRDGRFSANFMAGSTKSTALRYDRRASYSYTYGRATYSLQDNGLWAFTLPDGTNNINQFNWSAYSALNPATAQAATAASATQLLATPAYTAAQRAQYTNNLLLQVIRSFDTESTERTAKVDLAYNMVDKVPFLTSLKGGFNFRDTGGKTWNGAGGTLQDPVGTYGTAGFKSGVYMPQVNTRWNVIGCENTAGSVGTGGQPCAYGYVPNSNVLNAGIGSTPAGTTTLTQAQYQQLIQSTLTLNPAAQFYGGSKDRPDTLINGWNQIDIDKLFALAGIPVRLDCFRSCTASDGKVYDMPYSSFREKSTAAYVMEDFEIPLWGHMELAGNVGVRMVKTDVNATGFMSFKSIRKNADWNPTTNVGSVSSYVVSQNTSIKDSATDVMPSLNLALWPVEDKLALRYALGRTVARPPVSKLLPSGTCTISQIIEETEPDDQGNSPNQTCSGTMGNPALKPQTNTNQNLSLEWYANRDTSMSVNVFRQRGLIGAPTIGTVRNNQNVFKDSTAIDPQTGTPLKDYEFSYTQWDNAPASTRRGIEFGVKTAFTFLPYVLRYTGVDANYSRLRSTQGLPTRDLISGDVLPVVNEPKYSWNASLWYDDGAFQARVAMQVVAPRYYLFTPNTTNNLGVNNYPSVGTTSYRAPYNPGAPQFGNMTRYVDAKMSYRFKNGLEIFADVRNLTGERTQNTTGGYQDYADGIPSIYSDGYSGRRYTVGMTLRSPR</sequence>
<evidence type="ECO:0000256" key="5">
    <source>
        <dbReference type="RuleBase" id="RU003357"/>
    </source>
</evidence>
<evidence type="ECO:0000256" key="3">
    <source>
        <dbReference type="ARBA" id="ARBA00023136"/>
    </source>
</evidence>
<proteinExistence type="inferred from homology"/>
<dbReference type="Gene3D" id="2.40.170.20">
    <property type="entry name" value="TonB-dependent receptor, beta-barrel domain"/>
    <property type="match status" value="1"/>
</dbReference>
<gene>
    <name evidence="10" type="ORF">ACG04R_16645</name>
</gene>
<evidence type="ECO:0000313" key="11">
    <source>
        <dbReference type="Proteomes" id="UP001606134"/>
    </source>
</evidence>
<keyword evidence="11" id="KW-1185">Reference proteome</keyword>
<dbReference type="InterPro" id="IPR036942">
    <property type="entry name" value="Beta-barrel_TonB_sf"/>
</dbReference>
<comment type="similarity">
    <text evidence="2 5">Belongs to the TonB-dependent receptor family.</text>
</comment>
<accession>A0ABW7HEI5</accession>
<comment type="subcellular location">
    <subcellularLocation>
        <location evidence="1 5">Cell outer membrane</location>
    </subcellularLocation>
</comment>
<dbReference type="InterPro" id="IPR010104">
    <property type="entry name" value="TonB_rcpt_bac"/>
</dbReference>
<reference evidence="10 11" key="1">
    <citation type="submission" date="2024-08" db="EMBL/GenBank/DDBJ databases">
        <authorList>
            <person name="Lu H."/>
        </authorList>
    </citation>
    <scope>NUCLEOTIDE SEQUENCE [LARGE SCALE GENOMIC DNA]</scope>
    <source>
        <strain evidence="10 11">BYS78W</strain>
    </source>
</reference>
<dbReference type="InterPro" id="IPR037066">
    <property type="entry name" value="Plug_dom_sf"/>
</dbReference>
<evidence type="ECO:0000256" key="1">
    <source>
        <dbReference type="ARBA" id="ARBA00004442"/>
    </source>
</evidence>
<evidence type="ECO:0000259" key="9">
    <source>
        <dbReference type="Pfam" id="PF07715"/>
    </source>
</evidence>
<dbReference type="InterPro" id="IPR012910">
    <property type="entry name" value="Plug_dom"/>
</dbReference>
<keyword evidence="7" id="KW-0732">Signal</keyword>
<dbReference type="Pfam" id="PF07715">
    <property type="entry name" value="Plug"/>
    <property type="match status" value="1"/>
</dbReference>
<dbReference type="Gene3D" id="2.170.130.10">
    <property type="entry name" value="TonB-dependent receptor, plug domain"/>
    <property type="match status" value="1"/>
</dbReference>
<dbReference type="PANTHER" id="PTHR40980:SF3">
    <property type="entry name" value="TONB-DEPENDENT RECEPTOR-LIKE BETA-BARREL DOMAIN-CONTAINING PROTEIN"/>
    <property type="match status" value="1"/>
</dbReference>
<dbReference type="Pfam" id="PF00593">
    <property type="entry name" value="TonB_dep_Rec_b-barrel"/>
    <property type="match status" value="1"/>
</dbReference>
<feature type="chain" id="PRO_5045223311" evidence="7">
    <location>
        <begin position="33"/>
        <end position="1247"/>
    </location>
</feature>
<dbReference type="SUPFAM" id="SSF56935">
    <property type="entry name" value="Porins"/>
    <property type="match status" value="1"/>
</dbReference>
<evidence type="ECO:0000256" key="7">
    <source>
        <dbReference type="SAM" id="SignalP"/>
    </source>
</evidence>
<organism evidence="10 11">
    <name type="scientific">Pelomonas candidula</name>
    <dbReference type="NCBI Taxonomy" id="3299025"/>
    <lineage>
        <taxon>Bacteria</taxon>
        <taxon>Pseudomonadati</taxon>
        <taxon>Pseudomonadota</taxon>
        <taxon>Betaproteobacteria</taxon>
        <taxon>Burkholderiales</taxon>
        <taxon>Sphaerotilaceae</taxon>
        <taxon>Roseateles</taxon>
    </lineage>
</organism>
<feature type="domain" description="TonB-dependent receptor-like beta-barrel" evidence="8">
    <location>
        <begin position="645"/>
        <end position="1205"/>
    </location>
</feature>
<evidence type="ECO:0000256" key="2">
    <source>
        <dbReference type="ARBA" id="ARBA00009810"/>
    </source>
</evidence>
<feature type="compositionally biased region" description="Polar residues" evidence="6">
    <location>
        <begin position="964"/>
        <end position="976"/>
    </location>
</feature>
<dbReference type="PANTHER" id="PTHR40980">
    <property type="entry name" value="PLUG DOMAIN-CONTAINING PROTEIN"/>
    <property type="match status" value="1"/>
</dbReference>
<dbReference type="InterPro" id="IPR000531">
    <property type="entry name" value="Beta-barrel_TonB"/>
</dbReference>
<keyword evidence="4" id="KW-0998">Cell outer membrane</keyword>
<evidence type="ECO:0000256" key="6">
    <source>
        <dbReference type="SAM" id="MobiDB-lite"/>
    </source>
</evidence>
<feature type="domain" description="TonB-dependent receptor plug" evidence="9">
    <location>
        <begin position="86"/>
        <end position="198"/>
    </location>
</feature>
<feature type="signal peptide" evidence="7">
    <location>
        <begin position="1"/>
        <end position="32"/>
    </location>
</feature>
<evidence type="ECO:0000259" key="8">
    <source>
        <dbReference type="Pfam" id="PF00593"/>
    </source>
</evidence>
<evidence type="ECO:0000313" key="10">
    <source>
        <dbReference type="EMBL" id="MFG6488318.1"/>
    </source>
</evidence>
<evidence type="ECO:0000256" key="4">
    <source>
        <dbReference type="ARBA" id="ARBA00023237"/>
    </source>
</evidence>
<keyword evidence="3 5" id="KW-0472">Membrane</keyword>
<feature type="region of interest" description="Disordered" evidence="6">
    <location>
        <begin position="958"/>
        <end position="985"/>
    </location>
</feature>